<evidence type="ECO:0000259" key="1">
    <source>
        <dbReference type="Pfam" id="PF01936"/>
    </source>
</evidence>
<keyword evidence="3" id="KW-1185">Reference proteome</keyword>
<dbReference type="RefSeq" id="WP_220608884.1">
    <property type="nucleotide sequence ID" value="NZ_CP080598.1"/>
</dbReference>
<dbReference type="EMBL" id="CP080598">
    <property type="protein sequence ID" value="QYX30741.1"/>
    <property type="molecule type" value="Genomic_DNA"/>
</dbReference>
<dbReference type="Proteomes" id="UP000826540">
    <property type="component" value="Chromosome"/>
</dbReference>
<gene>
    <name evidence="2" type="ORF">K2F26_17950</name>
</gene>
<proteinExistence type="predicted"/>
<name>A0ABX8WWE5_9CYAN</name>
<reference evidence="2 3" key="1">
    <citation type="journal article" date="2022" name="J. Am. Chem. Soc.">
        <title>Biosynthesis of Guanitoxin Enables Global Environmental Detection in Freshwater Cyanobacteria.</title>
        <authorList>
            <person name="Lima S.T."/>
            <person name="Fallon T.R."/>
            <person name="Cordoza J.L."/>
            <person name="Chekan J.R."/>
            <person name="Delbaje E."/>
            <person name="Hopiavuori A.R."/>
            <person name="Alvarenga D.O."/>
            <person name="Wood S.M."/>
            <person name="Luhavaya H."/>
            <person name="Baumgartner J.T."/>
            <person name="Dorr F.A."/>
            <person name="Etchegaray A."/>
            <person name="Pinto E."/>
            <person name="McKinnie S.M.K."/>
            <person name="Fiore M.F."/>
            <person name="Moore B.S."/>
        </authorList>
    </citation>
    <scope>NUCLEOTIDE SEQUENCE [LARGE SCALE GENOMIC DNA]</scope>
    <source>
        <strain evidence="2 3">ITEP-024</strain>
    </source>
</reference>
<sequence length="216" mass="24067">MKSVAILLDGGFVLKKLYAMLGNNHATAEDVIKFSQVCLDSDEDLFRLYYYDCQPYEQTQTNPISGTSIDFSATSACSRSKSLQNALSQSSKVAFRKGNILFKGWIIKKYSTQDIIKTGRSILDTDIQADLQQKGVDIKIGLDVASLTLKHTVERLILVTGDSDFIPAMKFARREGVQVVIISMGNSNIYSDFKEHSDEVRKVGYDPATSSFIRII</sequence>
<accession>A0ABX8WWE5</accession>
<dbReference type="Pfam" id="PF01936">
    <property type="entry name" value="NYN"/>
    <property type="match status" value="1"/>
</dbReference>
<dbReference type="InterPro" id="IPR021139">
    <property type="entry name" value="NYN"/>
</dbReference>
<organism evidence="2 3">
    <name type="scientific">Sphaerospermopsis torques-reginae ITEP-024</name>
    <dbReference type="NCBI Taxonomy" id="984208"/>
    <lineage>
        <taxon>Bacteria</taxon>
        <taxon>Bacillati</taxon>
        <taxon>Cyanobacteriota</taxon>
        <taxon>Cyanophyceae</taxon>
        <taxon>Nostocales</taxon>
        <taxon>Aphanizomenonaceae</taxon>
        <taxon>Sphaerospermopsis</taxon>
        <taxon>Sphaerospermopsis torques-reginae</taxon>
    </lineage>
</organism>
<dbReference type="Gene3D" id="3.40.50.1010">
    <property type="entry name" value="5'-nuclease"/>
    <property type="match status" value="1"/>
</dbReference>
<protein>
    <submittedName>
        <fullName evidence="2">NYN domain-containing protein</fullName>
    </submittedName>
</protein>
<evidence type="ECO:0000313" key="2">
    <source>
        <dbReference type="EMBL" id="QYX30741.1"/>
    </source>
</evidence>
<dbReference type="CDD" id="cd18722">
    <property type="entry name" value="PIN_NicB-like"/>
    <property type="match status" value="1"/>
</dbReference>
<feature type="domain" description="NYN" evidence="1">
    <location>
        <begin position="131"/>
        <end position="199"/>
    </location>
</feature>
<evidence type="ECO:0000313" key="3">
    <source>
        <dbReference type="Proteomes" id="UP000826540"/>
    </source>
</evidence>